<comment type="cofactor">
    <cofactor evidence="1 6">
        <name>FAD</name>
        <dbReference type="ChEBI" id="CHEBI:57692"/>
    </cofactor>
</comment>
<dbReference type="GO" id="GO:0050660">
    <property type="term" value="F:flavin adenine dinucleotide binding"/>
    <property type="evidence" value="ECO:0007669"/>
    <property type="project" value="InterPro"/>
</dbReference>
<dbReference type="SUPFAM" id="SSF56645">
    <property type="entry name" value="Acyl-CoA dehydrogenase NM domain-like"/>
    <property type="match status" value="1"/>
</dbReference>
<dbReference type="OrthoDB" id="9780544at2"/>
<dbReference type="InterPro" id="IPR036250">
    <property type="entry name" value="AcylCo_DH-like_C"/>
</dbReference>
<evidence type="ECO:0000259" key="9">
    <source>
        <dbReference type="Pfam" id="PF02771"/>
    </source>
</evidence>
<accession>A0A255YC26</accession>
<dbReference type="Pfam" id="PF02770">
    <property type="entry name" value="Acyl-CoA_dh_M"/>
    <property type="match status" value="1"/>
</dbReference>
<dbReference type="PANTHER" id="PTHR43292">
    <property type="entry name" value="ACYL-COA DEHYDROGENASE"/>
    <property type="match status" value="1"/>
</dbReference>
<dbReference type="RefSeq" id="WP_094474268.1">
    <property type="nucleotide sequence ID" value="NZ_NOXT01000116.1"/>
</dbReference>
<organism evidence="10 11">
    <name type="scientific">Sandarakinorhabdus cyanobacteriorum</name>
    <dbReference type="NCBI Taxonomy" id="1981098"/>
    <lineage>
        <taxon>Bacteria</taxon>
        <taxon>Pseudomonadati</taxon>
        <taxon>Pseudomonadota</taxon>
        <taxon>Alphaproteobacteria</taxon>
        <taxon>Sphingomonadales</taxon>
        <taxon>Sphingosinicellaceae</taxon>
        <taxon>Sandarakinorhabdus</taxon>
    </lineage>
</organism>
<dbReference type="GO" id="GO:0005886">
    <property type="term" value="C:plasma membrane"/>
    <property type="evidence" value="ECO:0007669"/>
    <property type="project" value="TreeGrafter"/>
</dbReference>
<dbReference type="InterPro" id="IPR037069">
    <property type="entry name" value="AcylCoA_DH/ox_N_sf"/>
</dbReference>
<evidence type="ECO:0000313" key="10">
    <source>
        <dbReference type="EMBL" id="OYQ26779.1"/>
    </source>
</evidence>
<feature type="domain" description="Acyl-CoA oxidase/dehydrogenase middle" evidence="8">
    <location>
        <begin position="127"/>
        <end position="221"/>
    </location>
</feature>
<evidence type="ECO:0000256" key="3">
    <source>
        <dbReference type="ARBA" id="ARBA00022630"/>
    </source>
</evidence>
<dbReference type="Proteomes" id="UP000216991">
    <property type="component" value="Unassembled WGS sequence"/>
</dbReference>
<dbReference type="InterPro" id="IPR006091">
    <property type="entry name" value="Acyl-CoA_Oxase/DH_mid-dom"/>
</dbReference>
<evidence type="ECO:0000256" key="2">
    <source>
        <dbReference type="ARBA" id="ARBA00009347"/>
    </source>
</evidence>
<evidence type="ECO:0000256" key="5">
    <source>
        <dbReference type="ARBA" id="ARBA00023002"/>
    </source>
</evidence>
<dbReference type="PANTHER" id="PTHR43292:SF4">
    <property type="entry name" value="ACYL-COA DEHYDROGENASE FADE34"/>
    <property type="match status" value="1"/>
</dbReference>
<dbReference type="Pfam" id="PF00441">
    <property type="entry name" value="Acyl-CoA_dh_1"/>
    <property type="match status" value="1"/>
</dbReference>
<dbReference type="InterPro" id="IPR009100">
    <property type="entry name" value="AcylCoA_DH/oxidase_NM_dom_sf"/>
</dbReference>
<feature type="domain" description="Acyl-CoA dehydrogenase/oxidase N-terminal" evidence="9">
    <location>
        <begin position="6"/>
        <end position="123"/>
    </location>
</feature>
<dbReference type="SUPFAM" id="SSF47203">
    <property type="entry name" value="Acyl-CoA dehydrogenase C-terminal domain-like"/>
    <property type="match status" value="1"/>
</dbReference>
<name>A0A255YC26_9SPHN</name>
<keyword evidence="5 6" id="KW-0560">Oxidoreductase</keyword>
<feature type="domain" description="Acyl-CoA dehydrogenase/oxidase C-terminal" evidence="7">
    <location>
        <begin position="233"/>
        <end position="388"/>
    </location>
</feature>
<evidence type="ECO:0000313" key="11">
    <source>
        <dbReference type="Proteomes" id="UP000216991"/>
    </source>
</evidence>
<comment type="caution">
    <text evidence="10">The sequence shown here is derived from an EMBL/GenBank/DDBJ whole genome shotgun (WGS) entry which is preliminary data.</text>
</comment>
<dbReference type="Gene3D" id="2.40.110.10">
    <property type="entry name" value="Butyryl-CoA Dehydrogenase, subunit A, domain 2"/>
    <property type="match status" value="1"/>
</dbReference>
<comment type="similarity">
    <text evidence="2 6">Belongs to the acyl-CoA dehydrogenase family.</text>
</comment>
<dbReference type="GO" id="GO:0016627">
    <property type="term" value="F:oxidoreductase activity, acting on the CH-CH group of donors"/>
    <property type="evidence" value="ECO:0007669"/>
    <property type="project" value="InterPro"/>
</dbReference>
<dbReference type="Gene3D" id="1.10.540.10">
    <property type="entry name" value="Acyl-CoA dehydrogenase/oxidase, N-terminal domain"/>
    <property type="match status" value="1"/>
</dbReference>
<proteinExistence type="inferred from homology"/>
<dbReference type="InterPro" id="IPR052161">
    <property type="entry name" value="Mycobact_Acyl-CoA_DH"/>
</dbReference>
<dbReference type="InterPro" id="IPR013786">
    <property type="entry name" value="AcylCoA_DH/ox_N"/>
</dbReference>
<dbReference type="InterPro" id="IPR009075">
    <property type="entry name" value="AcylCo_DH/oxidase_C"/>
</dbReference>
<keyword evidence="3 6" id="KW-0285">Flavoprotein</keyword>
<sequence length="408" mass="44140">MNFNDTPQEAEYRATVRAWLEANAAEYREPPADSWKLPEFIARSKAWQAKKHAAGYTGITWPKMFGGQGLTPMHSIIYGQEESRWHVPQGLYSIGLGMCIPTVFTHGQPDVIQRYVPKALLGEEVWCQLFSEPAAGSDLAGIRTKAVRDGDEWVIDGQKVWTSFAHASDYGIVVTRTDPSLPKHKGLTMFIVNMKASGVTVKGIKQMSGGSDFNEVFFDGVRVHDSHRLGAVGDGWKVALTTLMHERLAVGGKPRYAPGYETLMKLARGVDAPDGNPAIAASDVRQKIAQTYINDQGIKLTQMRALSALSKGQVPGPEQSISKVVVAKTMQDLASFALDLSGGDGFVAGADADPELAKLQGSYLGSAGLRIAGGTDEILRNIIAERVLGLPGDMRPDKDTPFNQAVTA</sequence>
<keyword evidence="11" id="KW-1185">Reference proteome</keyword>
<evidence type="ECO:0000256" key="6">
    <source>
        <dbReference type="RuleBase" id="RU362125"/>
    </source>
</evidence>
<gene>
    <name evidence="10" type="ORF">CHU93_11730</name>
</gene>
<protein>
    <submittedName>
        <fullName evidence="10">Acyl-CoA dehydrogenase</fullName>
    </submittedName>
</protein>
<evidence type="ECO:0000259" key="8">
    <source>
        <dbReference type="Pfam" id="PF02770"/>
    </source>
</evidence>
<dbReference type="FunFam" id="2.40.110.10:FF:000011">
    <property type="entry name" value="Acyl-CoA dehydrogenase FadE34"/>
    <property type="match status" value="1"/>
</dbReference>
<dbReference type="AlphaFoldDB" id="A0A255YC26"/>
<dbReference type="Gene3D" id="1.20.140.10">
    <property type="entry name" value="Butyryl-CoA Dehydrogenase, subunit A, domain 3"/>
    <property type="match status" value="1"/>
</dbReference>
<evidence type="ECO:0000256" key="1">
    <source>
        <dbReference type="ARBA" id="ARBA00001974"/>
    </source>
</evidence>
<reference evidence="10 11" key="1">
    <citation type="submission" date="2017-07" db="EMBL/GenBank/DDBJ databases">
        <title>Sandarakinorhabdus cyanobacteriorum sp. nov., a novel bacterium isolated from cyanobacterial aggregates in a eutrophic lake.</title>
        <authorList>
            <person name="Cai H."/>
        </authorList>
    </citation>
    <scope>NUCLEOTIDE SEQUENCE [LARGE SCALE GENOMIC DNA]</scope>
    <source>
        <strain evidence="10 11">TH057</strain>
    </source>
</reference>
<keyword evidence="4 6" id="KW-0274">FAD</keyword>
<dbReference type="EMBL" id="NOXT01000116">
    <property type="protein sequence ID" value="OYQ26779.1"/>
    <property type="molecule type" value="Genomic_DNA"/>
</dbReference>
<evidence type="ECO:0000256" key="4">
    <source>
        <dbReference type="ARBA" id="ARBA00022827"/>
    </source>
</evidence>
<evidence type="ECO:0000259" key="7">
    <source>
        <dbReference type="Pfam" id="PF00441"/>
    </source>
</evidence>
<dbReference type="Pfam" id="PF02771">
    <property type="entry name" value="Acyl-CoA_dh_N"/>
    <property type="match status" value="1"/>
</dbReference>
<dbReference type="InterPro" id="IPR046373">
    <property type="entry name" value="Acyl-CoA_Oxase/DH_mid-dom_sf"/>
</dbReference>